<dbReference type="PANTHER" id="PTHR47331">
    <property type="entry name" value="PHD-TYPE DOMAIN-CONTAINING PROTEIN"/>
    <property type="match status" value="1"/>
</dbReference>
<dbReference type="AlphaFoldDB" id="A0A4C1W9S4"/>
<dbReference type="Proteomes" id="UP000299102">
    <property type="component" value="Unassembled WGS sequence"/>
</dbReference>
<comment type="caution">
    <text evidence="1">The sequence shown here is derived from an EMBL/GenBank/DDBJ whole genome shotgun (WGS) entry which is preliminary data.</text>
</comment>
<dbReference type="EMBL" id="BGZK01000499">
    <property type="protein sequence ID" value="GBP47262.1"/>
    <property type="molecule type" value="Genomic_DNA"/>
</dbReference>
<dbReference type="InterPro" id="IPR043502">
    <property type="entry name" value="DNA/RNA_pol_sf"/>
</dbReference>
<evidence type="ECO:0000313" key="1">
    <source>
        <dbReference type="EMBL" id="GBP47262.1"/>
    </source>
</evidence>
<dbReference type="STRING" id="151549.A0A4C1W9S4"/>
<dbReference type="SUPFAM" id="SSF56672">
    <property type="entry name" value="DNA/RNA polymerases"/>
    <property type="match status" value="1"/>
</dbReference>
<reference evidence="1 2" key="1">
    <citation type="journal article" date="2019" name="Commun. Biol.">
        <title>The bagworm genome reveals a unique fibroin gene that provides high tensile strength.</title>
        <authorList>
            <person name="Kono N."/>
            <person name="Nakamura H."/>
            <person name="Ohtoshi R."/>
            <person name="Tomita M."/>
            <person name="Numata K."/>
            <person name="Arakawa K."/>
        </authorList>
    </citation>
    <scope>NUCLEOTIDE SEQUENCE [LARGE SCALE GENOMIC DNA]</scope>
</reference>
<dbReference type="GO" id="GO:0071897">
    <property type="term" value="P:DNA biosynthetic process"/>
    <property type="evidence" value="ECO:0007669"/>
    <property type="project" value="UniProtKB-ARBA"/>
</dbReference>
<organism evidence="1 2">
    <name type="scientific">Eumeta variegata</name>
    <name type="common">Bagworm moth</name>
    <name type="synonym">Eumeta japonica</name>
    <dbReference type="NCBI Taxonomy" id="151549"/>
    <lineage>
        <taxon>Eukaryota</taxon>
        <taxon>Metazoa</taxon>
        <taxon>Ecdysozoa</taxon>
        <taxon>Arthropoda</taxon>
        <taxon>Hexapoda</taxon>
        <taxon>Insecta</taxon>
        <taxon>Pterygota</taxon>
        <taxon>Neoptera</taxon>
        <taxon>Endopterygota</taxon>
        <taxon>Lepidoptera</taxon>
        <taxon>Glossata</taxon>
        <taxon>Ditrysia</taxon>
        <taxon>Tineoidea</taxon>
        <taxon>Psychidae</taxon>
        <taxon>Oiketicinae</taxon>
        <taxon>Eumeta</taxon>
    </lineage>
</organism>
<evidence type="ECO:0000313" key="2">
    <source>
        <dbReference type="Proteomes" id="UP000299102"/>
    </source>
</evidence>
<proteinExistence type="predicted"/>
<keyword evidence="2" id="KW-1185">Reference proteome</keyword>
<dbReference type="OrthoDB" id="6434680at2759"/>
<gene>
    <name evidence="1" type="ORF">EVAR_38026_1</name>
</gene>
<accession>A0A4C1W9S4</accession>
<protein>
    <submittedName>
        <fullName evidence="1">Uncharacterized protein</fullName>
    </submittedName>
</protein>
<name>A0A4C1W9S4_EUMVA</name>
<sequence length="309" mass="34635">MDRDPAFAATYMAQIEKLIENGYAPARFEGKPLNDCLASGLDLLNRLIGILFRFRIGSVDFTGDIKDMFLRIRLHAPDQRAQLFLSRGADRECEPCLYTMTLLIFGGSSSQISVIYVLNRNAETYSDEYPNAEVAVKRDHYVDDFIRSTDLVSEAVKLISNVTVVHARGGYDIREYLAEVRNLSELWVAQCYALRLSKIELLGDASEHAYAAVAYWKQQRPFDADDVVNTETRLPNASQKRAFNDEIRAAAVGAATSRGSSLKTLNVLLADGWLKVGGHLRCSPALSFDEKYPIILDGRDHAIRLLIEH</sequence>